<comment type="caution">
    <text evidence="2">The sequence shown here is derived from an EMBL/GenBank/DDBJ whole genome shotgun (WGS) entry which is preliminary data.</text>
</comment>
<reference evidence="2" key="1">
    <citation type="submission" date="2020-09" db="EMBL/GenBank/DDBJ databases">
        <title>A novel bacterium of genus Paenibacillus, isolated from South China Sea.</title>
        <authorList>
            <person name="Huang H."/>
            <person name="Mo K."/>
            <person name="Hu Y."/>
        </authorList>
    </citation>
    <scope>NUCLEOTIDE SEQUENCE</scope>
    <source>
        <strain evidence="2">IB182493</strain>
    </source>
</reference>
<evidence type="ECO:0000313" key="2">
    <source>
        <dbReference type="EMBL" id="MBD2871950.1"/>
    </source>
</evidence>
<sequence length="133" mass="14631">MKRNYYNNMGNVGGSMANMGHMGNVAGMANMGPMGNVAGMANMGPMGNVAGASDAEFCPDCPTQTVFDPPVTLFEDVYHPQLVNVVQNIETVKKHHCCPVYKHHYTHSEKNVMVSSVNRRKRAKTSSRKRSKK</sequence>
<feature type="compositionally biased region" description="Basic residues" evidence="1">
    <location>
        <begin position="118"/>
        <end position="133"/>
    </location>
</feature>
<dbReference type="AlphaFoldDB" id="A0A927CR28"/>
<organism evidence="2 3">
    <name type="scientific">Paenibacillus arenilitoris</name>
    <dbReference type="NCBI Taxonomy" id="2772299"/>
    <lineage>
        <taxon>Bacteria</taxon>
        <taxon>Bacillati</taxon>
        <taxon>Bacillota</taxon>
        <taxon>Bacilli</taxon>
        <taxon>Bacillales</taxon>
        <taxon>Paenibacillaceae</taxon>
        <taxon>Paenibacillus</taxon>
    </lineage>
</organism>
<dbReference type="EMBL" id="JACXIY010000039">
    <property type="protein sequence ID" value="MBD2871950.1"/>
    <property type="molecule type" value="Genomic_DNA"/>
</dbReference>
<dbReference type="Proteomes" id="UP000632125">
    <property type="component" value="Unassembled WGS sequence"/>
</dbReference>
<dbReference type="RefSeq" id="WP_190866218.1">
    <property type="nucleotide sequence ID" value="NZ_JACXIY010000039.1"/>
</dbReference>
<protein>
    <recommendedName>
        <fullName evidence="4">Spore coat protein</fullName>
    </recommendedName>
</protein>
<name>A0A927CR28_9BACL</name>
<accession>A0A927CR28</accession>
<evidence type="ECO:0000256" key="1">
    <source>
        <dbReference type="SAM" id="MobiDB-lite"/>
    </source>
</evidence>
<proteinExistence type="predicted"/>
<keyword evidence="3" id="KW-1185">Reference proteome</keyword>
<gene>
    <name evidence="2" type="ORF">IDH41_25555</name>
</gene>
<evidence type="ECO:0000313" key="3">
    <source>
        <dbReference type="Proteomes" id="UP000632125"/>
    </source>
</evidence>
<evidence type="ECO:0008006" key="4">
    <source>
        <dbReference type="Google" id="ProtNLM"/>
    </source>
</evidence>
<feature type="region of interest" description="Disordered" evidence="1">
    <location>
        <begin position="114"/>
        <end position="133"/>
    </location>
</feature>